<reference evidence="2" key="2">
    <citation type="journal article" date="2017" name="Genome Announc.">
        <title>Draft genome sequence of Paludibacter jiangxiensis NM7(T), a propionate-producing fermentative bacterium.</title>
        <authorList>
            <person name="Qiu Y.-L."/>
            <person name="Tourlousse D.M."/>
            <person name="Matsuura N."/>
            <person name="Ohashi A."/>
            <person name="Sekiguchi Y."/>
        </authorList>
    </citation>
    <scope>NUCLEOTIDE SEQUENCE [LARGE SCALE GENOMIC DNA]</scope>
    <source>
        <strain evidence="2">NM7</strain>
    </source>
</reference>
<dbReference type="InterPro" id="IPR023393">
    <property type="entry name" value="START-like_dom_sf"/>
</dbReference>
<evidence type="ECO:0000313" key="1">
    <source>
        <dbReference type="EMBL" id="GAT63759.1"/>
    </source>
</evidence>
<evidence type="ECO:0000313" key="2">
    <source>
        <dbReference type="Proteomes" id="UP000076586"/>
    </source>
</evidence>
<organism evidence="1 2">
    <name type="scientific">Paludibacter jiangxiensis</name>
    <dbReference type="NCBI Taxonomy" id="681398"/>
    <lineage>
        <taxon>Bacteria</taxon>
        <taxon>Pseudomonadati</taxon>
        <taxon>Bacteroidota</taxon>
        <taxon>Bacteroidia</taxon>
        <taxon>Bacteroidales</taxon>
        <taxon>Paludibacteraceae</taxon>
        <taxon>Paludibacter</taxon>
    </lineage>
</organism>
<keyword evidence="2" id="KW-1185">Reference proteome</keyword>
<dbReference type="Proteomes" id="UP000076586">
    <property type="component" value="Unassembled WGS sequence"/>
</dbReference>
<dbReference type="STRING" id="681398.PJIAN_4300"/>
<name>A0A171AHT8_9BACT</name>
<dbReference type="AlphaFoldDB" id="A0A171AHT8"/>
<protein>
    <recommendedName>
        <fullName evidence="3">START domain-containing protein</fullName>
    </recommendedName>
</protein>
<dbReference type="SUPFAM" id="SSF55961">
    <property type="entry name" value="Bet v1-like"/>
    <property type="match status" value="1"/>
</dbReference>
<dbReference type="EMBL" id="BDCR01000004">
    <property type="protein sequence ID" value="GAT63759.1"/>
    <property type="molecule type" value="Genomic_DNA"/>
</dbReference>
<gene>
    <name evidence="1" type="ORF">PJIAN_4300</name>
</gene>
<comment type="caution">
    <text evidence="1">The sequence shown here is derived from an EMBL/GenBank/DDBJ whole genome shotgun (WGS) entry which is preliminary data.</text>
</comment>
<evidence type="ECO:0008006" key="3">
    <source>
        <dbReference type="Google" id="ProtNLM"/>
    </source>
</evidence>
<sequence length="205" mass="24545">MKNKWKYLAIFWLSTMIFPFLTSAQNWKFIKEKHGVQLYSRHEAGKGLKYFKGIAEIQASADKVFAMLENVHQTDWWTKDVTQLKVLNYEKDRLAQLYVVYRLPWPFKYRELYINITASINPLTGERRLTSIPFRGTSVETRDYVRIKNFWEEYKIWPIDKNRSRLELEFYIDPGTGLPDWLVNMVLADSPIRIIKTIREYLYGT</sequence>
<accession>A0A171AHT8</accession>
<dbReference type="Gene3D" id="3.30.530.20">
    <property type="match status" value="1"/>
</dbReference>
<reference evidence="2" key="1">
    <citation type="submission" date="2016-04" db="EMBL/GenBank/DDBJ databases">
        <title>Draft genome sequence of Paludibacter jiangxiensis strain NM7.</title>
        <authorList>
            <person name="Qiu Y."/>
            <person name="Matsuura N."/>
            <person name="Ohashi A."/>
            <person name="Tourlousse M.D."/>
            <person name="Sekiguchi Y."/>
        </authorList>
    </citation>
    <scope>NUCLEOTIDE SEQUENCE [LARGE SCALE GENOMIC DNA]</scope>
    <source>
        <strain evidence="2">NM7</strain>
    </source>
</reference>
<proteinExistence type="predicted"/>